<feature type="chain" id="PRO_5010238090" description="Lipoprotein" evidence="1">
    <location>
        <begin position="25"/>
        <end position="150"/>
    </location>
</feature>
<evidence type="ECO:0000313" key="3">
    <source>
        <dbReference type="Proteomes" id="UP000183200"/>
    </source>
</evidence>
<gene>
    <name evidence="2" type="ORF">SAMN05421820_11653</name>
</gene>
<dbReference type="OrthoDB" id="1099822at2"/>
<name>A0A1H0KHF0_9SPHI</name>
<organism evidence="2 3">
    <name type="scientific">Pedobacter steynii</name>
    <dbReference type="NCBI Taxonomy" id="430522"/>
    <lineage>
        <taxon>Bacteria</taxon>
        <taxon>Pseudomonadati</taxon>
        <taxon>Bacteroidota</taxon>
        <taxon>Sphingobacteriia</taxon>
        <taxon>Sphingobacteriales</taxon>
        <taxon>Sphingobacteriaceae</taxon>
        <taxon>Pedobacter</taxon>
    </lineage>
</organism>
<evidence type="ECO:0000256" key="1">
    <source>
        <dbReference type="SAM" id="SignalP"/>
    </source>
</evidence>
<protein>
    <recommendedName>
        <fullName evidence="4">Lipoprotein</fullName>
    </recommendedName>
</protein>
<dbReference type="Proteomes" id="UP000183200">
    <property type="component" value="Unassembled WGS sequence"/>
</dbReference>
<evidence type="ECO:0008006" key="4">
    <source>
        <dbReference type="Google" id="ProtNLM"/>
    </source>
</evidence>
<evidence type="ECO:0000313" key="2">
    <source>
        <dbReference type="EMBL" id="SDO55246.1"/>
    </source>
</evidence>
<dbReference type="PROSITE" id="PS51257">
    <property type="entry name" value="PROKAR_LIPOPROTEIN"/>
    <property type="match status" value="1"/>
</dbReference>
<dbReference type="RefSeq" id="WP_074612745.1">
    <property type="nucleotide sequence ID" value="NZ_FNGY01000016.1"/>
</dbReference>
<feature type="signal peptide" evidence="1">
    <location>
        <begin position="1"/>
        <end position="24"/>
    </location>
</feature>
<sequence>MKTILSFTITLFSMALLSCNSQKAGNNSQQQVNPDAKVMVGGDKDEHGCKPSAGYQWSAIKQECIRPFELSDKLKDLTDDTMAAFLLFSENKKQVEIFAKDFKTPLVISASENEVYISTDKIYKLQKDAQNHWVLYKNEAGKEKAILQQG</sequence>
<reference evidence="3" key="1">
    <citation type="submission" date="2016-10" db="EMBL/GenBank/DDBJ databases">
        <authorList>
            <person name="Varghese N."/>
            <person name="Submissions S."/>
        </authorList>
    </citation>
    <scope>NUCLEOTIDE SEQUENCE [LARGE SCALE GENOMIC DNA]</scope>
    <source>
        <strain evidence="3">DSM 19110</strain>
    </source>
</reference>
<accession>A0A1H0KHF0</accession>
<proteinExistence type="predicted"/>
<keyword evidence="3" id="KW-1185">Reference proteome</keyword>
<dbReference type="AlphaFoldDB" id="A0A1H0KHF0"/>
<keyword evidence="1" id="KW-0732">Signal</keyword>
<dbReference type="EMBL" id="FNGY01000016">
    <property type="protein sequence ID" value="SDO55246.1"/>
    <property type="molecule type" value="Genomic_DNA"/>
</dbReference>